<gene>
    <name evidence="4" type="ORF">CO030_04080</name>
</gene>
<dbReference type="AlphaFoldDB" id="A0A2M8F920"/>
<accession>A0A2M8F920</accession>
<sequence length="581" mass="61006">MTPNFINTKQSFIYALLAFGLFLFPHSAHALTAITTDNYTLYSYVSSCTGVDQVFPGKDKMVGIVVPSSTPHIDTTYIYFHGNDELPIGDICNGLDYQVCDAAVVLGAPMIIPRTAVKGSSKKTRISKSDFNCVLNEANDIMSGEGITLATDYIVAGHSGGAFTMSSYFLAGLTAQRAIVLDGCYVTDPPNPNPPANFCQDIIANFAGPVDFYYQTLSGSGETAGTQVESLKAAATTHAGTLTAKKVNLTHYQLATACLKDLATCGDKVVDDKDAGGSGTSGGGTSGGTSGGTTAPKGPTYTGNELPIHTVNLVNPINGNVTDLRIILGNVLKKLMAIIGAVTLVVFIIGGAYWLLSAGNPERVKKGTETMVWAAIGLFVVFGAYGILSAVIGGLTGRAVVDRSAPTDSSDTQLITEYVKIIDKETLIWSEPKTNVISRGTLNPKTDCVPVTGKKQNGYTEVRDPNNLALYGWVLDGSILKTTSKCGSNAQSTSEDAPAWCLTTEGVCVEGGGGPCSGRLFSSESVCLQNRTSYSCVCTATDQNNNTTQATIPGVDTPSACVANISREPGITLSNCTWQKI</sequence>
<dbReference type="Pfam" id="PF18895">
    <property type="entry name" value="T4SS_pilin"/>
    <property type="match status" value="1"/>
</dbReference>
<organism evidence="4 5">
    <name type="scientific">Candidatus Magasanikbacteria bacterium CG_4_9_14_0_2_um_filter_42_11</name>
    <dbReference type="NCBI Taxonomy" id="1974643"/>
    <lineage>
        <taxon>Bacteria</taxon>
        <taxon>Candidatus Magasanikiibacteriota</taxon>
    </lineage>
</organism>
<feature type="transmembrane region" description="Helical" evidence="2">
    <location>
        <begin position="335"/>
        <end position="358"/>
    </location>
</feature>
<feature type="signal peptide" evidence="3">
    <location>
        <begin position="1"/>
        <end position="30"/>
    </location>
</feature>
<evidence type="ECO:0000256" key="1">
    <source>
        <dbReference type="SAM" id="MobiDB-lite"/>
    </source>
</evidence>
<feature type="chain" id="PRO_5014948183" evidence="3">
    <location>
        <begin position="31"/>
        <end position="581"/>
    </location>
</feature>
<dbReference type="EMBL" id="PFRH01000127">
    <property type="protein sequence ID" value="PJC52198.1"/>
    <property type="molecule type" value="Genomic_DNA"/>
</dbReference>
<evidence type="ECO:0000256" key="3">
    <source>
        <dbReference type="SAM" id="SignalP"/>
    </source>
</evidence>
<protein>
    <submittedName>
        <fullName evidence="4">Uncharacterized protein</fullName>
    </submittedName>
</protein>
<dbReference type="InterPro" id="IPR043993">
    <property type="entry name" value="T4SS_pilin"/>
</dbReference>
<keyword evidence="2" id="KW-0812">Transmembrane</keyword>
<evidence type="ECO:0000256" key="2">
    <source>
        <dbReference type="SAM" id="Phobius"/>
    </source>
</evidence>
<reference evidence="5" key="1">
    <citation type="submission" date="2017-09" db="EMBL/GenBank/DDBJ databases">
        <title>Depth-based differentiation of microbial function through sediment-hosted aquifers and enrichment of novel symbionts in the deep terrestrial subsurface.</title>
        <authorList>
            <person name="Probst A.J."/>
            <person name="Ladd B."/>
            <person name="Jarett J.K."/>
            <person name="Geller-Mcgrath D.E."/>
            <person name="Sieber C.M.K."/>
            <person name="Emerson J.B."/>
            <person name="Anantharaman K."/>
            <person name="Thomas B.C."/>
            <person name="Malmstrom R."/>
            <person name="Stieglmeier M."/>
            <person name="Klingl A."/>
            <person name="Woyke T."/>
            <person name="Ryan C.M."/>
            <person name="Banfield J.F."/>
        </authorList>
    </citation>
    <scope>NUCLEOTIDE SEQUENCE [LARGE SCALE GENOMIC DNA]</scope>
</reference>
<name>A0A2M8F920_9BACT</name>
<feature type="transmembrane region" description="Helical" evidence="2">
    <location>
        <begin position="370"/>
        <end position="395"/>
    </location>
</feature>
<keyword evidence="2" id="KW-0472">Membrane</keyword>
<feature type="compositionally biased region" description="Gly residues" evidence="1">
    <location>
        <begin position="276"/>
        <end position="291"/>
    </location>
</feature>
<keyword evidence="2" id="KW-1133">Transmembrane helix</keyword>
<comment type="caution">
    <text evidence="4">The sequence shown here is derived from an EMBL/GenBank/DDBJ whole genome shotgun (WGS) entry which is preliminary data.</text>
</comment>
<proteinExistence type="predicted"/>
<evidence type="ECO:0000313" key="5">
    <source>
        <dbReference type="Proteomes" id="UP000231456"/>
    </source>
</evidence>
<evidence type="ECO:0000313" key="4">
    <source>
        <dbReference type="EMBL" id="PJC52198.1"/>
    </source>
</evidence>
<dbReference type="Proteomes" id="UP000231456">
    <property type="component" value="Unassembled WGS sequence"/>
</dbReference>
<feature type="region of interest" description="Disordered" evidence="1">
    <location>
        <begin position="275"/>
        <end position="301"/>
    </location>
</feature>
<keyword evidence="3" id="KW-0732">Signal</keyword>